<protein>
    <recommendedName>
        <fullName evidence="2">Ribonucleoside-diphosphate reductase</fullName>
        <ecNumber evidence="2">1.17.4.1</ecNumber>
    </recommendedName>
</protein>
<dbReference type="GO" id="GO:0004748">
    <property type="term" value="F:ribonucleoside-diphosphate reductase activity, thioredoxin disulfide as acceptor"/>
    <property type="evidence" value="ECO:0007669"/>
    <property type="project" value="UniProtKB-EC"/>
</dbReference>
<dbReference type="Proteomes" id="UP001152799">
    <property type="component" value="Chromosome 9"/>
</dbReference>
<dbReference type="SUPFAM" id="SSF51998">
    <property type="entry name" value="PFL-like glycyl radical enzymes"/>
    <property type="match status" value="1"/>
</dbReference>
<accession>A0A9N9MX99</accession>
<dbReference type="PANTHER" id="PTHR11573:SF6">
    <property type="entry name" value="RIBONUCLEOSIDE-DIPHOSPHATE REDUCTASE LARGE SUBUNIT"/>
    <property type="match status" value="1"/>
</dbReference>
<comment type="function">
    <text evidence="2">Provides the precursors necessary for DNA synthesis. Catalyzes the biosynthesis of deoxyribonucleotides from the corresponding ribonucleotides.</text>
</comment>
<dbReference type="PANTHER" id="PTHR11573">
    <property type="entry name" value="RIBONUCLEOSIDE-DIPHOSPHATE REDUCTASE LARGE CHAIN"/>
    <property type="match status" value="1"/>
</dbReference>
<dbReference type="GO" id="GO:0005971">
    <property type="term" value="C:ribonucleoside-diphosphate reductase complex"/>
    <property type="evidence" value="ECO:0007669"/>
    <property type="project" value="TreeGrafter"/>
</dbReference>
<dbReference type="EC" id="1.17.4.1" evidence="2"/>
<keyword evidence="2" id="KW-0215">Deoxyribonucleotide synthesis</keyword>
<dbReference type="InterPro" id="IPR000788">
    <property type="entry name" value="RNR_lg_C"/>
</dbReference>
<dbReference type="EMBL" id="OU892285">
    <property type="protein sequence ID" value="CAG9773339.1"/>
    <property type="molecule type" value="Genomic_DNA"/>
</dbReference>
<keyword evidence="2" id="KW-0560">Oxidoreductase</keyword>
<dbReference type="InterPro" id="IPR013509">
    <property type="entry name" value="RNR_lsu_N"/>
</dbReference>
<evidence type="ECO:0000259" key="4">
    <source>
        <dbReference type="Pfam" id="PF02867"/>
    </source>
</evidence>
<dbReference type="InterPro" id="IPR039718">
    <property type="entry name" value="Rrm1"/>
</dbReference>
<feature type="domain" description="Ribonucleotide reductase large subunit C-terminal" evidence="4">
    <location>
        <begin position="268"/>
        <end position="560"/>
    </location>
</feature>
<organism evidence="5 6">
    <name type="scientific">Ceutorhynchus assimilis</name>
    <name type="common">cabbage seed weevil</name>
    <dbReference type="NCBI Taxonomy" id="467358"/>
    <lineage>
        <taxon>Eukaryota</taxon>
        <taxon>Metazoa</taxon>
        <taxon>Ecdysozoa</taxon>
        <taxon>Arthropoda</taxon>
        <taxon>Hexapoda</taxon>
        <taxon>Insecta</taxon>
        <taxon>Pterygota</taxon>
        <taxon>Neoptera</taxon>
        <taxon>Endopterygota</taxon>
        <taxon>Coleoptera</taxon>
        <taxon>Polyphaga</taxon>
        <taxon>Cucujiformia</taxon>
        <taxon>Curculionidae</taxon>
        <taxon>Ceutorhynchinae</taxon>
        <taxon>Ceutorhynchus</taxon>
    </lineage>
</organism>
<evidence type="ECO:0000313" key="5">
    <source>
        <dbReference type="EMBL" id="CAG9773339.1"/>
    </source>
</evidence>
<evidence type="ECO:0000313" key="6">
    <source>
        <dbReference type="Proteomes" id="UP001152799"/>
    </source>
</evidence>
<dbReference type="Pfam" id="PF00317">
    <property type="entry name" value="Ribonuc_red_lgN"/>
    <property type="match status" value="1"/>
</dbReference>
<feature type="domain" description="Ribonucleotide reductase large subunit N-terminal" evidence="3">
    <location>
        <begin position="110"/>
        <end position="171"/>
    </location>
</feature>
<dbReference type="PRINTS" id="PR01183">
    <property type="entry name" value="RIBORDTASEM1"/>
</dbReference>
<gene>
    <name evidence="5" type="ORF">CEUTPL_LOCUS13730</name>
</gene>
<comment type="similarity">
    <text evidence="1 2">Belongs to the ribonucleoside diphosphate reductase large chain family.</text>
</comment>
<dbReference type="GO" id="GO:0005524">
    <property type="term" value="F:ATP binding"/>
    <property type="evidence" value="ECO:0007669"/>
    <property type="project" value="InterPro"/>
</dbReference>
<sequence length="662" mass="75421">MAYEELIRNTLISVSFKYPKYKIFAEELANGTAGKAEKWHLVLGSISQTKSGNAFCNRIITDLWDTFTKEMYVDANGHIFNAQLMDAIAADPFDWNLLGRFNGTFEQKFVFLTRYALQYERPEFMYRRVALYTHSFVSERLHFTVDEYYDGLVQQDFSPSGQILRHIGTSLSTESCAVLREFRQKSCTEDHQTIKRNFMEHLRLCLLNYVGLGIELRSTENIEHYKFLADCMSASNRNIVANFNQSIADVRVLEVLLKSNSMAANVDHPSNHLFTIGILDDLMMAVRQDTAWGMFDTDDEIYSSAVYRKMKDVHSFAKTISARELMNVICQRILENGKPSIIFLDHMNRFSQFPNSQEHPIGSSNLCTEIALPMKDDECATCCVGTLNVKKICKKLPIRCTDIDLDALNTKTAMLVDILNTTQATSSFEYSRKYRPLAIGLLGFSDTFSPHENNVYNDLQVVKKLEMIMEAVYIGAIERSCDWGQLYTPFEDFEKSSWAIGKSQVELRQGTWKHFRPESLLVLKRARMGLYNLTLTGQPPTASISLLCNCSPSIEMPVTNSDNEPVAIKMFGSTLQMFFDSPFNAFRDSALADQLTITQSMYLDQSSSTNLYVPSADAHHLANRLGKLWKRGVKTGAYYTRTQQNLTRSMLMTEADCDQCNN</sequence>
<reference evidence="5" key="1">
    <citation type="submission" date="2022-01" db="EMBL/GenBank/DDBJ databases">
        <authorList>
            <person name="King R."/>
        </authorList>
    </citation>
    <scope>NUCLEOTIDE SEQUENCE</scope>
</reference>
<dbReference type="Gene3D" id="3.20.70.20">
    <property type="match status" value="1"/>
</dbReference>
<proteinExistence type="inferred from homology"/>
<evidence type="ECO:0000259" key="3">
    <source>
        <dbReference type="Pfam" id="PF00317"/>
    </source>
</evidence>
<name>A0A9N9MX99_9CUCU</name>
<evidence type="ECO:0000256" key="1">
    <source>
        <dbReference type="ARBA" id="ARBA00010406"/>
    </source>
</evidence>
<keyword evidence="6" id="KW-1185">Reference proteome</keyword>
<comment type="catalytic activity">
    <reaction evidence="2">
        <text>a 2'-deoxyribonucleoside 5'-diphosphate + [thioredoxin]-disulfide + H2O = a ribonucleoside 5'-diphosphate + [thioredoxin]-dithiol</text>
        <dbReference type="Rhea" id="RHEA:23252"/>
        <dbReference type="Rhea" id="RHEA-COMP:10698"/>
        <dbReference type="Rhea" id="RHEA-COMP:10700"/>
        <dbReference type="ChEBI" id="CHEBI:15377"/>
        <dbReference type="ChEBI" id="CHEBI:29950"/>
        <dbReference type="ChEBI" id="CHEBI:50058"/>
        <dbReference type="ChEBI" id="CHEBI:57930"/>
        <dbReference type="ChEBI" id="CHEBI:73316"/>
        <dbReference type="EC" id="1.17.4.1"/>
    </reaction>
</comment>
<dbReference type="Pfam" id="PF02867">
    <property type="entry name" value="Ribonuc_red_lgC"/>
    <property type="match status" value="1"/>
</dbReference>
<dbReference type="GO" id="GO:0009263">
    <property type="term" value="P:deoxyribonucleotide biosynthetic process"/>
    <property type="evidence" value="ECO:0007669"/>
    <property type="project" value="UniProtKB-KW"/>
</dbReference>
<dbReference type="OrthoDB" id="10658374at2759"/>
<evidence type="ECO:0000256" key="2">
    <source>
        <dbReference type="RuleBase" id="RU003410"/>
    </source>
</evidence>
<dbReference type="AlphaFoldDB" id="A0A9N9MX99"/>